<evidence type="ECO:0000256" key="8">
    <source>
        <dbReference type="PIRSR" id="PIRSR006487-1"/>
    </source>
</evidence>
<accession>A0A0V7ZMX3</accession>
<dbReference type="EC" id="2.1.2.10" evidence="2 7"/>
<sequence length="388" mass="42693">MNDASLKRTPLFGLTQQLKARFTGFGGWEMPVQFSGITKEHEAVRNSAGMFDISHMGKFILQGKNLISQLQRLVPSDLSRLQPGQAQYSVLLNPQAGIIDDIIFYYQGKDSSEVERGIMIVNAATTDKDKTWLLENLNIKEIQANKIDPQKIDAQKIELLDLSPDKVLLAVQGPKATNILQQFVSTDLTPIKAFGHLETEVLGKPGFLARTGYTGEDGFEVMVDPDLGTELWQKLLDAGVTPCGLGARDTLRLEAAMALYGQDIDDLTTPLEAGLGWLVHLDTKNDFIGRSVLEQQKAKGLERKIVGLQMQGRNIARHDYPVLSAGELIGKVTSGTLSPTLGYPVALAYVSANLAKVGQSLEVQIRNKTYPAIVIKRPFYRSKSRVSK</sequence>
<dbReference type="OrthoDB" id="9774591at2"/>
<evidence type="ECO:0000259" key="9">
    <source>
        <dbReference type="Pfam" id="PF01571"/>
    </source>
</evidence>
<dbReference type="NCBIfam" id="NF001567">
    <property type="entry name" value="PRK00389.1"/>
    <property type="match status" value="1"/>
</dbReference>
<dbReference type="PANTHER" id="PTHR43757">
    <property type="entry name" value="AMINOMETHYLTRANSFERASE"/>
    <property type="match status" value="1"/>
</dbReference>
<dbReference type="Pfam" id="PF01571">
    <property type="entry name" value="GCV_T"/>
    <property type="match status" value="1"/>
</dbReference>
<dbReference type="InterPro" id="IPR029043">
    <property type="entry name" value="GcvT/YgfZ_C"/>
</dbReference>
<dbReference type="Gene3D" id="3.30.70.1400">
    <property type="entry name" value="Aminomethyltransferase beta-barrel domains"/>
    <property type="match status" value="1"/>
</dbReference>
<evidence type="ECO:0000256" key="4">
    <source>
        <dbReference type="ARBA" id="ARBA00022679"/>
    </source>
</evidence>
<dbReference type="InterPro" id="IPR022903">
    <property type="entry name" value="GcvT_bac"/>
</dbReference>
<evidence type="ECO:0000256" key="7">
    <source>
        <dbReference type="HAMAP-Rule" id="MF_00259"/>
    </source>
</evidence>
<comment type="similarity">
    <text evidence="1 7">Belongs to the GcvT family.</text>
</comment>
<dbReference type="GO" id="GO:0005829">
    <property type="term" value="C:cytosol"/>
    <property type="evidence" value="ECO:0007669"/>
    <property type="project" value="TreeGrafter"/>
</dbReference>
<evidence type="ECO:0000313" key="11">
    <source>
        <dbReference type="EMBL" id="KST65730.1"/>
    </source>
</evidence>
<dbReference type="GO" id="GO:0005960">
    <property type="term" value="C:glycine cleavage complex"/>
    <property type="evidence" value="ECO:0007669"/>
    <property type="project" value="InterPro"/>
</dbReference>
<name>A0A0V7ZMX3_9CYAN</name>
<evidence type="ECO:0000256" key="3">
    <source>
        <dbReference type="ARBA" id="ARBA00022576"/>
    </source>
</evidence>
<comment type="function">
    <text evidence="7">The glycine cleavage system catalyzes the degradation of glycine.</text>
</comment>
<dbReference type="PIRSF" id="PIRSF006487">
    <property type="entry name" value="GcvT"/>
    <property type="match status" value="1"/>
</dbReference>
<feature type="domain" description="Aminomethyltransferase C-terminal" evidence="10">
    <location>
        <begin position="303"/>
        <end position="380"/>
    </location>
</feature>
<dbReference type="NCBIfam" id="TIGR00528">
    <property type="entry name" value="gcvT"/>
    <property type="match status" value="1"/>
</dbReference>
<dbReference type="Gene3D" id="2.40.30.110">
    <property type="entry name" value="Aminomethyltransferase beta-barrel domains"/>
    <property type="match status" value="1"/>
</dbReference>
<keyword evidence="4 7" id="KW-0808">Transferase</keyword>
<keyword evidence="12" id="KW-1185">Reference proteome</keyword>
<reference evidence="11 12" key="1">
    <citation type="journal article" date="2015" name="Genome Announc.">
        <title>Draft Genome of the Euendolithic (true boring) Cyanobacterium Mastigocoleus testarum strain BC008.</title>
        <authorList>
            <person name="Guida B.S."/>
            <person name="Garcia-Pichel F."/>
        </authorList>
    </citation>
    <scope>NUCLEOTIDE SEQUENCE [LARGE SCALE GENOMIC DNA]</scope>
    <source>
        <strain evidence="11 12">BC008</strain>
    </source>
</reference>
<dbReference type="Gene3D" id="4.10.1250.10">
    <property type="entry name" value="Aminomethyltransferase fragment"/>
    <property type="match status" value="1"/>
</dbReference>
<dbReference type="Pfam" id="PF08669">
    <property type="entry name" value="GCV_T_C"/>
    <property type="match status" value="1"/>
</dbReference>
<dbReference type="EMBL" id="LMTZ01000105">
    <property type="protein sequence ID" value="KST65730.1"/>
    <property type="molecule type" value="Genomic_DNA"/>
</dbReference>
<dbReference type="GO" id="GO:0004047">
    <property type="term" value="F:aminomethyltransferase activity"/>
    <property type="evidence" value="ECO:0007669"/>
    <property type="project" value="UniProtKB-UniRule"/>
</dbReference>
<gene>
    <name evidence="7" type="primary">gcvT</name>
    <name evidence="11" type="ORF">BC008_22400</name>
</gene>
<dbReference type="RefSeq" id="WP_036265926.1">
    <property type="nucleotide sequence ID" value="NZ_LMTZ01000105.1"/>
</dbReference>
<dbReference type="Proteomes" id="UP000053372">
    <property type="component" value="Unassembled WGS sequence"/>
</dbReference>
<dbReference type="GO" id="GO:0008483">
    <property type="term" value="F:transaminase activity"/>
    <property type="evidence" value="ECO:0007669"/>
    <property type="project" value="UniProtKB-KW"/>
</dbReference>
<evidence type="ECO:0000313" key="12">
    <source>
        <dbReference type="Proteomes" id="UP000053372"/>
    </source>
</evidence>
<proteinExistence type="inferred from homology"/>
<evidence type="ECO:0000256" key="5">
    <source>
        <dbReference type="ARBA" id="ARBA00031395"/>
    </source>
</evidence>
<dbReference type="SUPFAM" id="SSF101790">
    <property type="entry name" value="Aminomethyltransferase beta-barrel domain"/>
    <property type="match status" value="1"/>
</dbReference>
<dbReference type="InterPro" id="IPR013977">
    <property type="entry name" value="GcvT_C"/>
</dbReference>
<dbReference type="GO" id="GO:0019464">
    <property type="term" value="P:glycine decarboxylation via glycine cleavage system"/>
    <property type="evidence" value="ECO:0007669"/>
    <property type="project" value="UniProtKB-UniRule"/>
</dbReference>
<feature type="domain" description="GCVT N-terminal" evidence="9">
    <location>
        <begin position="14"/>
        <end position="282"/>
    </location>
</feature>
<keyword evidence="3 7" id="KW-0032">Aminotransferase</keyword>
<dbReference type="InterPro" id="IPR006222">
    <property type="entry name" value="GCVT_N"/>
</dbReference>
<evidence type="ECO:0000256" key="6">
    <source>
        <dbReference type="ARBA" id="ARBA00047665"/>
    </source>
</evidence>
<dbReference type="AlphaFoldDB" id="A0A0V7ZMX3"/>
<comment type="subunit">
    <text evidence="7">The glycine cleavage system is composed of four proteins: P, T, L and H.</text>
</comment>
<dbReference type="FunFam" id="4.10.1250.10:FF:000001">
    <property type="entry name" value="Aminomethyltransferase"/>
    <property type="match status" value="1"/>
</dbReference>
<evidence type="ECO:0000256" key="1">
    <source>
        <dbReference type="ARBA" id="ARBA00008609"/>
    </source>
</evidence>
<dbReference type="SUPFAM" id="SSF103025">
    <property type="entry name" value="Folate-binding domain"/>
    <property type="match status" value="1"/>
</dbReference>
<dbReference type="HAMAP" id="MF_00259">
    <property type="entry name" value="GcvT"/>
    <property type="match status" value="1"/>
</dbReference>
<organism evidence="11 12">
    <name type="scientific">Mastigocoleus testarum BC008</name>
    <dbReference type="NCBI Taxonomy" id="371196"/>
    <lineage>
        <taxon>Bacteria</taxon>
        <taxon>Bacillati</taxon>
        <taxon>Cyanobacteriota</taxon>
        <taxon>Cyanophyceae</taxon>
        <taxon>Nostocales</taxon>
        <taxon>Hapalosiphonaceae</taxon>
        <taxon>Mastigocoleus</taxon>
    </lineage>
</organism>
<comment type="catalytic activity">
    <reaction evidence="6 7">
        <text>N(6)-[(R)-S(8)-aminomethyldihydrolipoyl]-L-lysyl-[protein] + (6S)-5,6,7,8-tetrahydrofolate = N(6)-[(R)-dihydrolipoyl]-L-lysyl-[protein] + (6R)-5,10-methylene-5,6,7,8-tetrahydrofolate + NH4(+)</text>
        <dbReference type="Rhea" id="RHEA:16945"/>
        <dbReference type="Rhea" id="RHEA-COMP:10475"/>
        <dbReference type="Rhea" id="RHEA-COMP:10492"/>
        <dbReference type="ChEBI" id="CHEBI:15636"/>
        <dbReference type="ChEBI" id="CHEBI:28938"/>
        <dbReference type="ChEBI" id="CHEBI:57453"/>
        <dbReference type="ChEBI" id="CHEBI:83100"/>
        <dbReference type="ChEBI" id="CHEBI:83143"/>
        <dbReference type="EC" id="2.1.2.10"/>
    </reaction>
</comment>
<comment type="caution">
    <text evidence="11">The sequence shown here is derived from an EMBL/GenBank/DDBJ whole genome shotgun (WGS) entry which is preliminary data.</text>
</comment>
<evidence type="ECO:0000256" key="2">
    <source>
        <dbReference type="ARBA" id="ARBA00012616"/>
    </source>
</evidence>
<feature type="binding site" evidence="8">
    <location>
        <position position="220"/>
    </location>
    <ligand>
        <name>substrate</name>
    </ligand>
</feature>
<evidence type="ECO:0000259" key="10">
    <source>
        <dbReference type="Pfam" id="PF08669"/>
    </source>
</evidence>
<dbReference type="PANTHER" id="PTHR43757:SF2">
    <property type="entry name" value="AMINOMETHYLTRANSFERASE, MITOCHONDRIAL"/>
    <property type="match status" value="1"/>
</dbReference>
<dbReference type="FunFam" id="2.40.30.110:FF:000003">
    <property type="entry name" value="Aminomethyltransferase"/>
    <property type="match status" value="1"/>
</dbReference>
<dbReference type="InterPro" id="IPR006223">
    <property type="entry name" value="GcvT"/>
</dbReference>
<dbReference type="InterPro" id="IPR027266">
    <property type="entry name" value="TrmE/GcvT-like"/>
</dbReference>
<dbReference type="Gene3D" id="3.30.1360.120">
    <property type="entry name" value="Probable tRNA modification gtpase trme, domain 1"/>
    <property type="match status" value="1"/>
</dbReference>
<protein>
    <recommendedName>
        <fullName evidence="2 7">Aminomethyltransferase</fullName>
        <ecNumber evidence="2 7">2.1.2.10</ecNumber>
    </recommendedName>
    <alternativeName>
        <fullName evidence="5 7">Glycine cleavage system T protein</fullName>
    </alternativeName>
</protein>
<dbReference type="InterPro" id="IPR028896">
    <property type="entry name" value="GcvT/YgfZ/DmdA"/>
</dbReference>